<proteinExistence type="predicted"/>
<organism evidence="2 3">
    <name type="scientific">Mycolicibacterium litorale</name>
    <dbReference type="NCBI Taxonomy" id="758802"/>
    <lineage>
        <taxon>Bacteria</taxon>
        <taxon>Bacillati</taxon>
        <taxon>Actinomycetota</taxon>
        <taxon>Actinomycetes</taxon>
        <taxon>Mycobacteriales</taxon>
        <taxon>Mycobacteriaceae</taxon>
        <taxon>Mycolicibacterium</taxon>
    </lineage>
</organism>
<dbReference type="Pfam" id="PF12802">
    <property type="entry name" value="MarR_2"/>
    <property type="match status" value="1"/>
</dbReference>
<accession>A0A6S6P0V8</accession>
<evidence type="ECO:0000259" key="1">
    <source>
        <dbReference type="PROSITE" id="PS50995"/>
    </source>
</evidence>
<sequence>MSGDDRRLNPSQRRAWLAYMRVYHRLEYEMNRQLQADSGLSLADYTVLNALTNAPRDRAQVNVLATTIGWERSRLSHHLQRMSRRGLVERSASDGDRRATDIALTELGRREFEAAAPGHAARVKDLFFADLTAAQENSLADILSAAYESILRNGTLPRPDIDEDRPRQG</sequence>
<reference evidence="2 3" key="1">
    <citation type="submission" date="2020-07" db="EMBL/GenBank/DDBJ databases">
        <title>Complete genome sequence of Mycolicibacterium litorale like strain isolated from cardiac implantable electronic device infection.</title>
        <authorList>
            <person name="Fukano H."/>
            <person name="Miyama H."/>
            <person name="Hoshino Y."/>
        </authorList>
    </citation>
    <scope>NUCLEOTIDE SEQUENCE [LARGE SCALE GENOMIC DNA]</scope>
    <source>
        <strain evidence="2 3">NIIDNTM18</strain>
    </source>
</reference>
<dbReference type="RefSeq" id="WP_232100540.1">
    <property type="nucleotide sequence ID" value="NZ_AP023287.1"/>
</dbReference>
<dbReference type="AlphaFoldDB" id="A0A6S6P0V8"/>
<gene>
    <name evidence="2" type="ORF">NIIDNTM18_13030</name>
</gene>
<dbReference type="InterPro" id="IPR039422">
    <property type="entry name" value="MarR/SlyA-like"/>
</dbReference>
<dbReference type="InterPro" id="IPR000835">
    <property type="entry name" value="HTH_MarR-typ"/>
</dbReference>
<dbReference type="InterPro" id="IPR036390">
    <property type="entry name" value="WH_DNA-bd_sf"/>
</dbReference>
<dbReference type="PROSITE" id="PS50995">
    <property type="entry name" value="HTH_MARR_2"/>
    <property type="match status" value="1"/>
</dbReference>
<dbReference type="InterPro" id="IPR036388">
    <property type="entry name" value="WH-like_DNA-bd_sf"/>
</dbReference>
<dbReference type="GO" id="GO:0003700">
    <property type="term" value="F:DNA-binding transcription factor activity"/>
    <property type="evidence" value="ECO:0007669"/>
    <property type="project" value="InterPro"/>
</dbReference>
<dbReference type="PANTHER" id="PTHR33164">
    <property type="entry name" value="TRANSCRIPTIONAL REGULATOR, MARR FAMILY"/>
    <property type="match status" value="1"/>
</dbReference>
<evidence type="ECO:0000313" key="2">
    <source>
        <dbReference type="EMBL" id="BCI52025.1"/>
    </source>
</evidence>
<dbReference type="Proteomes" id="UP000515734">
    <property type="component" value="Chromosome"/>
</dbReference>
<dbReference type="SMART" id="SM00347">
    <property type="entry name" value="HTH_MARR"/>
    <property type="match status" value="1"/>
</dbReference>
<dbReference type="PANTHER" id="PTHR33164:SF99">
    <property type="entry name" value="MARR FAMILY REGULATORY PROTEIN"/>
    <property type="match status" value="1"/>
</dbReference>
<dbReference type="SUPFAM" id="SSF46785">
    <property type="entry name" value="Winged helix' DNA-binding domain"/>
    <property type="match status" value="1"/>
</dbReference>
<dbReference type="Gene3D" id="1.10.10.10">
    <property type="entry name" value="Winged helix-like DNA-binding domain superfamily/Winged helix DNA-binding domain"/>
    <property type="match status" value="1"/>
</dbReference>
<protein>
    <submittedName>
        <fullName evidence="2">MarR family transcriptional regulator</fullName>
    </submittedName>
</protein>
<dbReference type="EMBL" id="AP023287">
    <property type="protein sequence ID" value="BCI52025.1"/>
    <property type="molecule type" value="Genomic_DNA"/>
</dbReference>
<feature type="domain" description="HTH marR-type" evidence="1">
    <location>
        <begin position="12"/>
        <end position="148"/>
    </location>
</feature>
<evidence type="ECO:0000313" key="3">
    <source>
        <dbReference type="Proteomes" id="UP000515734"/>
    </source>
</evidence>
<name>A0A6S6P0V8_9MYCO</name>
<dbReference type="GO" id="GO:0006950">
    <property type="term" value="P:response to stress"/>
    <property type="evidence" value="ECO:0007669"/>
    <property type="project" value="TreeGrafter"/>
</dbReference>